<keyword evidence="2" id="KW-1185">Reference proteome</keyword>
<evidence type="ECO:0000313" key="2">
    <source>
        <dbReference type="Proteomes" id="UP000184335"/>
    </source>
</evidence>
<organism evidence="1 2">
    <name type="scientific">Cruoricaptor ignavus</name>
    <dbReference type="NCBI Taxonomy" id="1118202"/>
    <lineage>
        <taxon>Bacteria</taxon>
        <taxon>Pseudomonadati</taxon>
        <taxon>Bacteroidota</taxon>
        <taxon>Flavobacteriia</taxon>
        <taxon>Flavobacteriales</taxon>
        <taxon>Weeksellaceae</taxon>
        <taxon>Cruoricaptor</taxon>
    </lineage>
</organism>
<evidence type="ECO:0000313" key="1">
    <source>
        <dbReference type="EMBL" id="SHJ20896.1"/>
    </source>
</evidence>
<proteinExistence type="predicted"/>
<name>A0A1M6HFE5_9FLAO</name>
<protein>
    <submittedName>
        <fullName evidence="1">Uncharacterized protein</fullName>
    </submittedName>
</protein>
<dbReference type="EMBL" id="FQYI01000012">
    <property type="protein sequence ID" value="SHJ20896.1"/>
    <property type="molecule type" value="Genomic_DNA"/>
</dbReference>
<dbReference type="AlphaFoldDB" id="A0A1M6HFE5"/>
<accession>A0A1M6HFE5</accession>
<sequence length="146" mass="17629">MPNMSYCRFQNTLQDLRDCQDAIENEGIASLSVDEKNAYQRMLEVMQEMLNFDEECYIEEMEERLHNFLSRFPEDAESWADANDEIQDLSRIVRELRYDDSIEPLNFRDFKTPSEWNTTARNFIIHHYYRLDTERREIVDRIVSAK</sequence>
<dbReference type="STRING" id="1118202.SAMN05443429_11244"/>
<gene>
    <name evidence="1" type="ORF">SAMN05443429_11244</name>
</gene>
<reference evidence="1 2" key="1">
    <citation type="submission" date="2016-11" db="EMBL/GenBank/DDBJ databases">
        <authorList>
            <person name="Jaros S."/>
            <person name="Januszkiewicz K."/>
            <person name="Wedrychowicz H."/>
        </authorList>
    </citation>
    <scope>NUCLEOTIDE SEQUENCE [LARGE SCALE GENOMIC DNA]</scope>
    <source>
        <strain evidence="1 2">DSM 25479</strain>
    </source>
</reference>
<dbReference type="Proteomes" id="UP000184335">
    <property type="component" value="Unassembled WGS sequence"/>
</dbReference>